<gene>
    <name evidence="1" type="ORF">MetMK1DRAFT_00008770</name>
</gene>
<evidence type="ECO:0000313" key="1">
    <source>
        <dbReference type="EMBL" id="EHP70375.1"/>
    </source>
</evidence>
<dbReference type="HOGENOM" id="CLU_180511_0_0_2"/>
<dbReference type="AlphaFoldDB" id="H2C2A4"/>
<proteinExistence type="predicted"/>
<accession>H2C2A4</accession>
<name>H2C2A4_9CREN</name>
<sequence length="100" mass="10834">MLTEMFLYLFITTLLIKGELSLGVGSARRGGSDLGCESLAMSSKSPVTHLTLKSGRLLRTKSLHSIMIEHKMSEMKVWGQTVGVTSVPVEFLPLPLSKAG</sequence>
<evidence type="ECO:0000313" key="2">
    <source>
        <dbReference type="Proteomes" id="UP000003980"/>
    </source>
</evidence>
<dbReference type="EMBL" id="JH597761">
    <property type="protein sequence ID" value="EHP70375.1"/>
    <property type="molecule type" value="Genomic_DNA"/>
</dbReference>
<dbReference type="Proteomes" id="UP000003980">
    <property type="component" value="Unassembled WGS sequence"/>
</dbReference>
<organism evidence="1 2">
    <name type="scientific">Metallosphaera yellowstonensis MK1</name>
    <dbReference type="NCBI Taxonomy" id="671065"/>
    <lineage>
        <taxon>Archaea</taxon>
        <taxon>Thermoproteota</taxon>
        <taxon>Thermoprotei</taxon>
        <taxon>Sulfolobales</taxon>
        <taxon>Sulfolobaceae</taxon>
        <taxon>Metallosphaera</taxon>
    </lineage>
</organism>
<reference evidence="1 2" key="1">
    <citation type="submission" date="2012-01" db="EMBL/GenBank/DDBJ databases">
        <title>Improved High-Quality Draft sequence of Metallosphaera yellowstonensis MK1.</title>
        <authorList>
            <consortium name="US DOE Joint Genome Institute"/>
            <person name="Lucas S."/>
            <person name="Han J."/>
            <person name="Cheng J.-F."/>
            <person name="Goodwin L."/>
            <person name="Pitluck S."/>
            <person name="Peters L."/>
            <person name="Teshima H."/>
            <person name="Detter J.C."/>
            <person name="Han C."/>
            <person name="Tapia R."/>
            <person name="Land M."/>
            <person name="Hauser L."/>
            <person name="Kyrpides N."/>
            <person name="Kozubal M."/>
            <person name="Macur R.E."/>
            <person name="Jay Z."/>
            <person name="Inskeep W."/>
            <person name="Woyke T."/>
        </authorList>
    </citation>
    <scope>NUCLEOTIDE SEQUENCE [LARGE SCALE GENOMIC DNA]</scope>
    <source>
        <strain evidence="1 2">MK1</strain>
    </source>
</reference>
<keyword evidence="2" id="KW-1185">Reference proteome</keyword>
<protein>
    <submittedName>
        <fullName evidence="1">Uncharacterized protein</fullName>
    </submittedName>
</protein>